<accession>A0A069D3F1</accession>
<dbReference type="AlphaFoldDB" id="A0A069D3F1"/>
<proteinExistence type="predicted"/>
<evidence type="ECO:0000313" key="2">
    <source>
        <dbReference type="Proteomes" id="UP000027601"/>
    </source>
</evidence>
<keyword evidence="1" id="KW-0347">Helicase</keyword>
<keyword evidence="1" id="KW-0067">ATP-binding</keyword>
<organism evidence="1 2">
    <name type="scientific">Bacteroides graminisolvens DSM 19988 = JCM 15093</name>
    <dbReference type="NCBI Taxonomy" id="1121097"/>
    <lineage>
        <taxon>Bacteria</taxon>
        <taxon>Pseudomonadati</taxon>
        <taxon>Bacteroidota</taxon>
        <taxon>Bacteroidia</taxon>
        <taxon>Bacteroidales</taxon>
        <taxon>Bacteroidaceae</taxon>
        <taxon>Bacteroides</taxon>
    </lineage>
</organism>
<comment type="caution">
    <text evidence="1">The sequence shown here is derived from an EMBL/GenBank/DDBJ whole genome shotgun (WGS) entry which is preliminary data.</text>
</comment>
<keyword evidence="2" id="KW-1185">Reference proteome</keyword>
<dbReference type="EMBL" id="BAJS01000020">
    <property type="protein sequence ID" value="GAK37428.1"/>
    <property type="molecule type" value="Genomic_DNA"/>
</dbReference>
<protein>
    <submittedName>
        <fullName evidence="1">Superfamily I DNA and RNA helicase</fullName>
    </submittedName>
</protein>
<dbReference type="Proteomes" id="UP000027601">
    <property type="component" value="Unassembled WGS sequence"/>
</dbReference>
<keyword evidence="1" id="KW-0378">Hydrolase</keyword>
<keyword evidence="1" id="KW-0547">Nucleotide-binding</keyword>
<dbReference type="eggNOG" id="COG1112">
    <property type="taxonomic scope" value="Bacteria"/>
</dbReference>
<reference evidence="1 2" key="1">
    <citation type="journal article" date="2015" name="Microbes Environ.">
        <title>Distribution and evolution of nitrogen fixation genes in the phylum bacteroidetes.</title>
        <authorList>
            <person name="Inoue J."/>
            <person name="Oshima K."/>
            <person name="Suda W."/>
            <person name="Sakamoto M."/>
            <person name="Iino T."/>
            <person name="Noda S."/>
            <person name="Hongoh Y."/>
            <person name="Hattori M."/>
            <person name="Ohkuma M."/>
        </authorList>
    </citation>
    <scope>NUCLEOTIDE SEQUENCE [LARGE SCALE GENOMIC DNA]</scope>
    <source>
        <strain evidence="1 2">JCM 15093</strain>
    </source>
</reference>
<sequence length="126" mass="14631">MWGISRIGNRIGEHFNKIFARMNLKYTGSAKERFFWRDEQSPTEYMNYRVYMTTASDISPEEVSVAVKEVLESQFSLLREDLIRETAKLFGYSRLGTIVEASMQKGIDKTIQRGFAKEDRGRVSMT</sequence>
<name>A0A069D3F1_9BACE</name>
<evidence type="ECO:0000313" key="1">
    <source>
        <dbReference type="EMBL" id="GAK37428.1"/>
    </source>
</evidence>
<dbReference type="GO" id="GO:0004386">
    <property type="term" value="F:helicase activity"/>
    <property type="evidence" value="ECO:0007669"/>
    <property type="project" value="UniProtKB-KW"/>
</dbReference>
<dbReference type="RefSeq" id="WP_034783352.1">
    <property type="nucleotide sequence ID" value="NZ_BAJS01000020.1"/>
</dbReference>
<gene>
    <name evidence="1" type="ORF">JCM15093_2679</name>
</gene>